<dbReference type="PANTHER" id="PTHR33751:SF9">
    <property type="entry name" value="CYTOCHROME C4"/>
    <property type="match status" value="1"/>
</dbReference>
<dbReference type="GO" id="GO:0009055">
    <property type="term" value="F:electron transfer activity"/>
    <property type="evidence" value="ECO:0007669"/>
    <property type="project" value="InterPro"/>
</dbReference>
<dbReference type="AlphaFoldDB" id="A0AAW9TXE5"/>
<accession>A0AAW9TXE5</accession>
<protein>
    <submittedName>
        <fullName evidence="8">Cytochrome C</fullName>
    </submittedName>
</protein>
<dbReference type="EMBL" id="WISR01000240">
    <property type="protein sequence ID" value="MQW36774.1"/>
    <property type="molecule type" value="Genomic_DNA"/>
</dbReference>
<dbReference type="GO" id="GO:0046872">
    <property type="term" value="F:metal ion binding"/>
    <property type="evidence" value="ECO:0007669"/>
    <property type="project" value="UniProtKB-KW"/>
</dbReference>
<dbReference type="Proteomes" id="UP000429484">
    <property type="component" value="Unassembled WGS sequence"/>
</dbReference>
<evidence type="ECO:0000256" key="6">
    <source>
        <dbReference type="PROSITE-ProRule" id="PRU00433"/>
    </source>
</evidence>
<dbReference type="PROSITE" id="PS51007">
    <property type="entry name" value="CYTC"/>
    <property type="match status" value="1"/>
</dbReference>
<evidence type="ECO:0000313" key="8">
    <source>
        <dbReference type="EMBL" id="MQW36774.1"/>
    </source>
</evidence>
<evidence type="ECO:0000313" key="9">
    <source>
        <dbReference type="Proteomes" id="UP000429484"/>
    </source>
</evidence>
<gene>
    <name evidence="8" type="ORF">GHK53_29380</name>
</gene>
<evidence type="ECO:0000259" key="7">
    <source>
        <dbReference type="PROSITE" id="PS51007"/>
    </source>
</evidence>
<evidence type="ECO:0000256" key="3">
    <source>
        <dbReference type="ARBA" id="ARBA00022723"/>
    </source>
</evidence>
<dbReference type="InterPro" id="IPR036909">
    <property type="entry name" value="Cyt_c-like_dom_sf"/>
</dbReference>
<dbReference type="SUPFAM" id="SSF46626">
    <property type="entry name" value="Cytochrome c"/>
    <property type="match status" value="1"/>
</dbReference>
<evidence type="ECO:0000256" key="4">
    <source>
        <dbReference type="ARBA" id="ARBA00022982"/>
    </source>
</evidence>
<keyword evidence="1" id="KW-0813">Transport</keyword>
<feature type="domain" description="Cytochrome c" evidence="7">
    <location>
        <begin position="41"/>
        <end position="117"/>
    </location>
</feature>
<keyword evidence="2 6" id="KW-0349">Heme</keyword>
<evidence type="ECO:0000256" key="5">
    <source>
        <dbReference type="ARBA" id="ARBA00023004"/>
    </source>
</evidence>
<keyword evidence="3 6" id="KW-0479">Metal-binding</keyword>
<keyword evidence="4" id="KW-0249">Electron transport</keyword>
<name>A0AAW9TXE5_RHIML</name>
<keyword evidence="5 6" id="KW-0408">Iron</keyword>
<dbReference type="InterPro" id="IPR009056">
    <property type="entry name" value="Cyt_c-like_dom"/>
</dbReference>
<dbReference type="InterPro" id="IPR050597">
    <property type="entry name" value="Cytochrome_c_Oxidase_Subunit"/>
</dbReference>
<dbReference type="PANTHER" id="PTHR33751">
    <property type="entry name" value="CBB3-TYPE CYTOCHROME C OXIDASE SUBUNIT FIXP"/>
    <property type="match status" value="1"/>
</dbReference>
<proteinExistence type="predicted"/>
<organism evidence="8 9">
    <name type="scientific">Rhizobium meliloti</name>
    <name type="common">Ensifer meliloti</name>
    <name type="synonym">Sinorhizobium meliloti</name>
    <dbReference type="NCBI Taxonomy" id="382"/>
    <lineage>
        <taxon>Bacteria</taxon>
        <taxon>Pseudomonadati</taxon>
        <taxon>Pseudomonadota</taxon>
        <taxon>Alphaproteobacteria</taxon>
        <taxon>Hyphomicrobiales</taxon>
        <taxon>Rhizobiaceae</taxon>
        <taxon>Sinorhizobium/Ensifer group</taxon>
        <taxon>Sinorhizobium</taxon>
    </lineage>
</organism>
<sequence>MKRERAAATVSRAKGLAAEIRWLLGISLCAILLFPERSAPAEVSQGAQIAATCASCHDPTGGGLAIPPIAALDERAIVKAMLAFRASESPSHVMHAVALSLSDDELAATARYLADRAKAGRQP</sequence>
<dbReference type="RefSeq" id="WP_013845690.1">
    <property type="nucleotide sequence ID" value="NZ_BJNJ01000043.1"/>
</dbReference>
<reference evidence="8 9" key="1">
    <citation type="journal article" date="2013" name="Genome Biol.">
        <title>Comparative genomics of the core and accessory genomes of 48 Sinorhizobium strains comprising five genospecies.</title>
        <authorList>
            <person name="Sugawara M."/>
            <person name="Epstein B."/>
            <person name="Badgley B.D."/>
            <person name="Unno T."/>
            <person name="Xu L."/>
            <person name="Reese J."/>
            <person name="Gyaneshwar P."/>
            <person name="Denny R."/>
            <person name="Mudge J."/>
            <person name="Bharti A.K."/>
            <person name="Farmer A.D."/>
            <person name="May G.D."/>
            <person name="Woodward J.E."/>
            <person name="Medigue C."/>
            <person name="Vallenet D."/>
            <person name="Lajus A."/>
            <person name="Rouy Z."/>
            <person name="Martinez-Vaz B."/>
            <person name="Tiffin P."/>
            <person name="Young N.D."/>
            <person name="Sadowsky M.J."/>
        </authorList>
    </citation>
    <scope>NUCLEOTIDE SEQUENCE [LARGE SCALE GENOMIC DNA]</scope>
    <source>
        <strain evidence="8 9">N6B1</strain>
    </source>
</reference>
<dbReference type="Gene3D" id="1.10.760.10">
    <property type="entry name" value="Cytochrome c-like domain"/>
    <property type="match status" value="1"/>
</dbReference>
<dbReference type="GO" id="GO:0020037">
    <property type="term" value="F:heme binding"/>
    <property type="evidence" value="ECO:0007669"/>
    <property type="project" value="InterPro"/>
</dbReference>
<evidence type="ECO:0000256" key="1">
    <source>
        <dbReference type="ARBA" id="ARBA00022448"/>
    </source>
</evidence>
<comment type="caution">
    <text evidence="8">The sequence shown here is derived from an EMBL/GenBank/DDBJ whole genome shotgun (WGS) entry which is preliminary data.</text>
</comment>
<evidence type="ECO:0000256" key="2">
    <source>
        <dbReference type="ARBA" id="ARBA00022617"/>
    </source>
</evidence>